<gene>
    <name evidence="1" type="ORF">CDAR_475831</name>
</gene>
<proteinExistence type="predicted"/>
<organism evidence="1 2">
    <name type="scientific">Caerostris darwini</name>
    <dbReference type="NCBI Taxonomy" id="1538125"/>
    <lineage>
        <taxon>Eukaryota</taxon>
        <taxon>Metazoa</taxon>
        <taxon>Ecdysozoa</taxon>
        <taxon>Arthropoda</taxon>
        <taxon>Chelicerata</taxon>
        <taxon>Arachnida</taxon>
        <taxon>Araneae</taxon>
        <taxon>Araneomorphae</taxon>
        <taxon>Entelegynae</taxon>
        <taxon>Araneoidea</taxon>
        <taxon>Araneidae</taxon>
        <taxon>Caerostris</taxon>
    </lineage>
</organism>
<keyword evidence="2" id="KW-1185">Reference proteome</keyword>
<dbReference type="Proteomes" id="UP001054837">
    <property type="component" value="Unassembled WGS sequence"/>
</dbReference>
<sequence>MNPRFLFFIWEDGESDGEKSGSRHHPVSMATAAQEFSPYTMARATWKKSGPRHPLVSMATAAQEFSPYMVCWRQTMRGVMGGFVFHCGSCPHSSRRKSAYWNAFSGEILE</sequence>
<evidence type="ECO:0000313" key="2">
    <source>
        <dbReference type="Proteomes" id="UP001054837"/>
    </source>
</evidence>
<evidence type="ECO:0000313" key="1">
    <source>
        <dbReference type="EMBL" id="GIX93404.1"/>
    </source>
</evidence>
<comment type="caution">
    <text evidence="1">The sequence shown here is derived from an EMBL/GenBank/DDBJ whole genome shotgun (WGS) entry which is preliminary data.</text>
</comment>
<reference evidence="1 2" key="1">
    <citation type="submission" date="2021-06" db="EMBL/GenBank/DDBJ databases">
        <title>Caerostris darwini draft genome.</title>
        <authorList>
            <person name="Kono N."/>
            <person name="Arakawa K."/>
        </authorList>
    </citation>
    <scope>NUCLEOTIDE SEQUENCE [LARGE SCALE GENOMIC DNA]</scope>
</reference>
<protein>
    <submittedName>
        <fullName evidence="1">Uncharacterized protein</fullName>
    </submittedName>
</protein>
<accession>A0AAV4PBX7</accession>
<dbReference type="AlphaFoldDB" id="A0AAV4PBX7"/>
<name>A0AAV4PBX7_9ARAC</name>
<dbReference type="EMBL" id="BPLQ01002493">
    <property type="protein sequence ID" value="GIX93404.1"/>
    <property type="molecule type" value="Genomic_DNA"/>
</dbReference>